<dbReference type="InterPro" id="IPR000653">
    <property type="entry name" value="DegT/StrS_aminotransferase"/>
</dbReference>
<dbReference type="SUPFAM" id="SSF53383">
    <property type="entry name" value="PLP-dependent transferases"/>
    <property type="match status" value="1"/>
</dbReference>
<comment type="caution">
    <text evidence="3">The sequence shown here is derived from an EMBL/GenBank/DDBJ whole genome shotgun (WGS) entry which is preliminary data.</text>
</comment>
<dbReference type="Gene3D" id="3.40.640.10">
    <property type="entry name" value="Type I PLP-dependent aspartate aminotransferase-like (Major domain)"/>
    <property type="match status" value="1"/>
</dbReference>
<gene>
    <name evidence="3" type="ORF">ACFSCY_32300</name>
</gene>
<dbReference type="InterPro" id="IPR015424">
    <property type="entry name" value="PyrdxlP-dep_Trfase"/>
</dbReference>
<dbReference type="InterPro" id="IPR015422">
    <property type="entry name" value="PyrdxlP-dep_Trfase_small"/>
</dbReference>
<dbReference type="EMBL" id="JBHUCP010000028">
    <property type="protein sequence ID" value="MFD1534110.1"/>
    <property type="molecule type" value="Genomic_DNA"/>
</dbReference>
<proteinExistence type="inferred from homology"/>
<keyword evidence="2" id="KW-0663">Pyridoxal phosphate</keyword>
<comment type="cofactor">
    <cofactor evidence="1">
        <name>pyridoxal 5'-phosphate</name>
        <dbReference type="ChEBI" id="CHEBI:597326"/>
    </cofactor>
</comment>
<dbReference type="PANTHER" id="PTHR30244">
    <property type="entry name" value="TRANSAMINASE"/>
    <property type="match status" value="1"/>
</dbReference>
<sequence length="375" mass="39190">MRSEPGEPTAEIVPATGVLIGPEERAAVDRVLASGMLAQGPEVAAFEAEFAATVDGRPCAAVNSGTSALLLGLLAAGIGQGDEVIVPSFSFAATANAVALAGATPVFADVDPQYLCLDPDAVLAAIGPRTAAIMPVHLYGHPAAMDRLGEIARRHGLALVEDAAQAHLADLAGRPVGTFGEIAAFSFYPTKNMTCGEGGIVVCADEAVARRVRLLRNQGMERRYANEIVGYNARMTDLHAAIGRVQLRRLPGWTEQRRVNAAFLTAGLGEVAERAGLVLPAVAPEAGPVWHQYTVRAPERDRVVAAMAGVGVQTGVYYPTPIHRLPAYGLDLDLPVTAAASREVVSLPVHPALTPAQRERVVTALTQAIEEAVAA</sequence>
<protein>
    <submittedName>
        <fullName evidence="3">DegT/DnrJ/EryC1/StrS family aminotransferase</fullName>
    </submittedName>
</protein>
<dbReference type="Pfam" id="PF01041">
    <property type="entry name" value="DegT_DnrJ_EryC1"/>
    <property type="match status" value="1"/>
</dbReference>
<evidence type="ECO:0000256" key="2">
    <source>
        <dbReference type="RuleBase" id="RU004508"/>
    </source>
</evidence>
<dbReference type="PIRSF" id="PIRSF000390">
    <property type="entry name" value="PLP_StrS"/>
    <property type="match status" value="1"/>
</dbReference>
<keyword evidence="4" id="KW-1185">Reference proteome</keyword>
<dbReference type="RefSeq" id="WP_343974134.1">
    <property type="nucleotide sequence ID" value="NZ_BAAAJG010000005.1"/>
</dbReference>
<organism evidence="3 4">
    <name type="scientific">Pseudonocardia aurantiaca</name>
    <dbReference type="NCBI Taxonomy" id="75290"/>
    <lineage>
        <taxon>Bacteria</taxon>
        <taxon>Bacillati</taxon>
        <taxon>Actinomycetota</taxon>
        <taxon>Actinomycetes</taxon>
        <taxon>Pseudonocardiales</taxon>
        <taxon>Pseudonocardiaceae</taxon>
        <taxon>Pseudonocardia</taxon>
    </lineage>
</organism>
<keyword evidence="3" id="KW-0808">Transferase</keyword>
<dbReference type="InterPro" id="IPR015421">
    <property type="entry name" value="PyrdxlP-dep_Trfase_major"/>
</dbReference>
<dbReference type="Proteomes" id="UP001597145">
    <property type="component" value="Unassembled WGS sequence"/>
</dbReference>
<evidence type="ECO:0000256" key="1">
    <source>
        <dbReference type="ARBA" id="ARBA00001933"/>
    </source>
</evidence>
<dbReference type="CDD" id="cd00616">
    <property type="entry name" value="AHBA_syn"/>
    <property type="match status" value="1"/>
</dbReference>
<evidence type="ECO:0000313" key="4">
    <source>
        <dbReference type="Proteomes" id="UP001597145"/>
    </source>
</evidence>
<dbReference type="GO" id="GO:0008483">
    <property type="term" value="F:transaminase activity"/>
    <property type="evidence" value="ECO:0007669"/>
    <property type="project" value="UniProtKB-KW"/>
</dbReference>
<accession>A0ABW4FUW6</accession>
<reference evidence="4" key="1">
    <citation type="journal article" date="2019" name="Int. J. Syst. Evol. Microbiol.">
        <title>The Global Catalogue of Microorganisms (GCM) 10K type strain sequencing project: providing services to taxonomists for standard genome sequencing and annotation.</title>
        <authorList>
            <consortium name="The Broad Institute Genomics Platform"/>
            <consortium name="The Broad Institute Genome Sequencing Center for Infectious Disease"/>
            <person name="Wu L."/>
            <person name="Ma J."/>
        </authorList>
    </citation>
    <scope>NUCLEOTIDE SEQUENCE [LARGE SCALE GENOMIC DNA]</scope>
    <source>
        <strain evidence="4">JCM 12165</strain>
    </source>
</reference>
<dbReference type="Gene3D" id="3.90.1150.10">
    <property type="entry name" value="Aspartate Aminotransferase, domain 1"/>
    <property type="match status" value="1"/>
</dbReference>
<dbReference type="PANTHER" id="PTHR30244:SF34">
    <property type="entry name" value="DTDP-4-AMINO-4,6-DIDEOXYGALACTOSE TRANSAMINASE"/>
    <property type="match status" value="1"/>
</dbReference>
<name>A0ABW4FUW6_9PSEU</name>
<comment type="similarity">
    <text evidence="2">Belongs to the DegT/DnrJ/EryC1 family.</text>
</comment>
<evidence type="ECO:0000313" key="3">
    <source>
        <dbReference type="EMBL" id="MFD1534110.1"/>
    </source>
</evidence>
<keyword evidence="3" id="KW-0032">Aminotransferase</keyword>